<comment type="caution">
    <text evidence="1">The sequence shown here is derived from an EMBL/GenBank/DDBJ whole genome shotgun (WGS) entry which is preliminary data.</text>
</comment>
<dbReference type="Proteomes" id="UP000818603">
    <property type="component" value="Unassembled WGS sequence"/>
</dbReference>
<dbReference type="EMBL" id="VCJR02000007">
    <property type="protein sequence ID" value="NHK29675.1"/>
    <property type="molecule type" value="Genomic_DNA"/>
</dbReference>
<gene>
    <name evidence="1" type="ORF">FF098_017345</name>
</gene>
<keyword evidence="2" id="KW-1185">Reference proteome</keyword>
<evidence type="ECO:0000313" key="2">
    <source>
        <dbReference type="Proteomes" id="UP000818603"/>
    </source>
</evidence>
<sequence>MTSCSQSDPFKISQNIFSADFVRDLASSYKIDTDLESLRHQLIRIGGLYLAECKNNLDELRAAERKEYQKILAEIDRFGEALETEENYGLAPLMQFAAIRAQEPPPQTTFHKVTEFQKSQAAPYYLELVRLLRLLRTGVEDHITMMQPPKGRKGNSALRDFVLRLSIFWTENTGRKFSFDHHEGQPLTEAYEFVQSVACHLDPNIPEAQIKTAMRYVIGQRNEWEKRANEASNAASPSRE</sequence>
<reference evidence="1 2" key="1">
    <citation type="submission" date="2020-02" db="EMBL/GenBank/DDBJ databases">
        <title>Genome sequence of Parvularcula flava strain NH6-79.</title>
        <authorList>
            <person name="Abdul Karim M.H."/>
            <person name="Lam M.Q."/>
            <person name="Chen S.J."/>
            <person name="Yahya A."/>
            <person name="Shahir S."/>
            <person name="Shamsir M.S."/>
            <person name="Chong C.S."/>
        </authorList>
    </citation>
    <scope>NUCLEOTIDE SEQUENCE [LARGE SCALE GENOMIC DNA]</scope>
    <source>
        <strain evidence="1 2">NH6-79</strain>
    </source>
</reference>
<protein>
    <submittedName>
        <fullName evidence="1">Uncharacterized protein</fullName>
    </submittedName>
</protein>
<dbReference type="RefSeq" id="WP_155142965.1">
    <property type="nucleotide sequence ID" value="NZ_BMGZ01000006.1"/>
</dbReference>
<evidence type="ECO:0000313" key="1">
    <source>
        <dbReference type="EMBL" id="NHK29675.1"/>
    </source>
</evidence>
<organism evidence="1 2">
    <name type="scientific">Aquisalinus luteolus</name>
    <dbReference type="NCBI Taxonomy" id="1566827"/>
    <lineage>
        <taxon>Bacteria</taxon>
        <taxon>Pseudomonadati</taxon>
        <taxon>Pseudomonadota</taxon>
        <taxon>Alphaproteobacteria</taxon>
        <taxon>Parvularculales</taxon>
        <taxon>Parvularculaceae</taxon>
        <taxon>Aquisalinus</taxon>
    </lineage>
</organism>
<name>A0ABX0HNQ5_9PROT</name>
<proteinExistence type="predicted"/>
<accession>A0ABX0HNQ5</accession>